<name>A0A1G4G8E3_9BACT</name>
<keyword evidence="2" id="KW-1185">Reference proteome</keyword>
<organism evidence="1 2">
    <name type="scientific">Petrimonas mucosa</name>
    <dbReference type="NCBI Taxonomy" id="1642646"/>
    <lineage>
        <taxon>Bacteria</taxon>
        <taxon>Pseudomonadati</taxon>
        <taxon>Bacteroidota</taxon>
        <taxon>Bacteroidia</taxon>
        <taxon>Bacteroidales</taxon>
        <taxon>Dysgonomonadaceae</taxon>
        <taxon>Petrimonas</taxon>
    </lineage>
</organism>
<dbReference type="EMBL" id="LT608328">
    <property type="protein sequence ID" value="SCM58817.1"/>
    <property type="molecule type" value="Genomic_DNA"/>
</dbReference>
<evidence type="ECO:0000313" key="2">
    <source>
        <dbReference type="Proteomes" id="UP000178485"/>
    </source>
</evidence>
<evidence type="ECO:0000313" key="1">
    <source>
        <dbReference type="EMBL" id="SCM58817.1"/>
    </source>
</evidence>
<sequence length="49" mass="5573">MKNKSIDQKVGLLPTVMRLTLLLLFVVTFQLHAIGEGSGYYLPEENHTR</sequence>
<dbReference type="AlphaFoldDB" id="A0A1G4G8E3"/>
<dbReference type="Proteomes" id="UP000178485">
    <property type="component" value="Chromosome i"/>
</dbReference>
<accession>A0A1G4G8E3</accession>
<proteinExistence type="predicted"/>
<dbReference type="STRING" id="1642646.ING2E5A_2001"/>
<protein>
    <submittedName>
        <fullName evidence="1">Uncharacterized protein</fullName>
    </submittedName>
</protein>
<dbReference type="KEGG" id="pmuc:ING2E5A_2001"/>
<dbReference type="RefSeq" id="WP_154670072.1">
    <property type="nucleotide sequence ID" value="NZ_DUQN01000021.1"/>
</dbReference>
<gene>
    <name evidence="1" type="ORF">ING2E5A_2001</name>
</gene>
<reference evidence="1 2" key="1">
    <citation type="submission" date="2016-08" db="EMBL/GenBank/DDBJ databases">
        <authorList>
            <person name="Seilhamer J.J."/>
        </authorList>
    </citation>
    <scope>NUCLEOTIDE SEQUENCE [LARGE SCALE GENOMIC DNA]</scope>
    <source>
        <strain evidence="1">ING2-E5A</strain>
    </source>
</reference>